<dbReference type="OrthoDB" id="9775296at2"/>
<dbReference type="InterPro" id="IPR057326">
    <property type="entry name" value="KR_dom"/>
</dbReference>
<dbReference type="PANTHER" id="PTHR43976">
    <property type="entry name" value="SHORT CHAIN DEHYDROGENASE"/>
    <property type="match status" value="1"/>
</dbReference>
<name>A0A4Y9ABV6_9BACI</name>
<protein>
    <submittedName>
        <fullName evidence="6">SDR family oxidoreductase</fullName>
    </submittedName>
</protein>
<sequence length="286" mass="31496">MTISEQHSPVALITGASGGLGLLTSLALAEAGFYVLASMRELSKKDNLIEKAREKGVEANIACVGLNVTHQDDINTLIPDIIKQYGAIDVLINNAGYAAGGFTEELPLEDWRRQFETNVFGLIAVTKAVLPYMRERRRGTILNLSSISGRVALPGLAPYSASKYAVEGFSEALRLEMLPYGVHVVLIEPGSYQTDIWSKGMDHFNIDGDSPYKEEGDTLMRIVSHIAETAGDPKEVARLIVKMAQDDHPDLRSPVGKSVKTITRLKNVLPWKWLERVILKKVSPRK</sequence>
<dbReference type="PRINTS" id="PR00081">
    <property type="entry name" value="GDHRDH"/>
</dbReference>
<dbReference type="PROSITE" id="PS00061">
    <property type="entry name" value="ADH_SHORT"/>
    <property type="match status" value="1"/>
</dbReference>
<dbReference type="EMBL" id="SRHY01000008">
    <property type="protein sequence ID" value="TFJ93276.1"/>
    <property type="molecule type" value="Genomic_DNA"/>
</dbReference>
<dbReference type="GO" id="GO:0016491">
    <property type="term" value="F:oxidoreductase activity"/>
    <property type="evidence" value="ECO:0007669"/>
    <property type="project" value="UniProtKB-KW"/>
</dbReference>
<comment type="similarity">
    <text evidence="1 3">Belongs to the short-chain dehydrogenases/reductases (SDR) family.</text>
</comment>
<dbReference type="Pfam" id="PF00106">
    <property type="entry name" value="adh_short"/>
    <property type="match status" value="1"/>
</dbReference>
<comment type="caution">
    <text evidence="6">The sequence shown here is derived from an EMBL/GenBank/DDBJ whole genome shotgun (WGS) entry which is preliminary data.</text>
</comment>
<dbReference type="InterPro" id="IPR020904">
    <property type="entry name" value="Sc_DH/Rdtase_CS"/>
</dbReference>
<keyword evidence="4" id="KW-0472">Membrane</keyword>
<dbReference type="PRINTS" id="PR00080">
    <property type="entry name" value="SDRFAMILY"/>
</dbReference>
<keyword evidence="2" id="KW-0560">Oxidoreductase</keyword>
<dbReference type="PANTHER" id="PTHR43976:SF16">
    <property type="entry name" value="SHORT-CHAIN DEHYDROGENASE_REDUCTASE FAMILY PROTEIN"/>
    <property type="match status" value="1"/>
</dbReference>
<gene>
    <name evidence="6" type="ORF">E4U82_08055</name>
</gene>
<reference evidence="6 7" key="1">
    <citation type="submission" date="2019-03" db="EMBL/GenBank/DDBJ databases">
        <title>Genome sequence of Lentibacillus salicampi ATCC BAA-719.</title>
        <authorList>
            <person name="Maclea K.S."/>
            <person name="Simoes Junior M."/>
        </authorList>
    </citation>
    <scope>NUCLEOTIDE SEQUENCE [LARGE SCALE GENOMIC DNA]</scope>
    <source>
        <strain evidence="6 7">ATCC BAA-719</strain>
    </source>
</reference>
<dbReference type="InterPro" id="IPR051911">
    <property type="entry name" value="SDR_oxidoreductase"/>
</dbReference>
<dbReference type="NCBIfam" id="NF005372">
    <property type="entry name" value="PRK06914.1"/>
    <property type="match status" value="1"/>
</dbReference>
<proteinExistence type="inferred from homology"/>
<dbReference type="SMART" id="SM00822">
    <property type="entry name" value="PKS_KR"/>
    <property type="match status" value="1"/>
</dbReference>
<keyword evidence="7" id="KW-1185">Reference proteome</keyword>
<keyword evidence="4" id="KW-0812">Transmembrane</keyword>
<evidence type="ECO:0000256" key="3">
    <source>
        <dbReference type="RuleBase" id="RU000363"/>
    </source>
</evidence>
<feature type="domain" description="Ketoreductase" evidence="5">
    <location>
        <begin position="9"/>
        <end position="190"/>
    </location>
</feature>
<evidence type="ECO:0000256" key="4">
    <source>
        <dbReference type="SAM" id="Phobius"/>
    </source>
</evidence>
<keyword evidence="4" id="KW-1133">Transmembrane helix</keyword>
<dbReference type="RefSeq" id="WP_135109686.1">
    <property type="nucleotide sequence ID" value="NZ_SRHY01000008.1"/>
</dbReference>
<dbReference type="InterPro" id="IPR002347">
    <property type="entry name" value="SDR_fam"/>
</dbReference>
<dbReference type="SUPFAM" id="SSF51735">
    <property type="entry name" value="NAD(P)-binding Rossmann-fold domains"/>
    <property type="match status" value="1"/>
</dbReference>
<organism evidence="6 7">
    <name type="scientific">Lentibacillus salicampi</name>
    <dbReference type="NCBI Taxonomy" id="175306"/>
    <lineage>
        <taxon>Bacteria</taxon>
        <taxon>Bacillati</taxon>
        <taxon>Bacillota</taxon>
        <taxon>Bacilli</taxon>
        <taxon>Bacillales</taxon>
        <taxon>Bacillaceae</taxon>
        <taxon>Lentibacillus</taxon>
    </lineage>
</organism>
<feature type="transmembrane region" description="Helical" evidence="4">
    <location>
        <begin position="12"/>
        <end position="37"/>
    </location>
</feature>
<dbReference type="Proteomes" id="UP000298484">
    <property type="component" value="Unassembled WGS sequence"/>
</dbReference>
<dbReference type="Gene3D" id="3.40.50.720">
    <property type="entry name" value="NAD(P)-binding Rossmann-like Domain"/>
    <property type="match status" value="1"/>
</dbReference>
<evidence type="ECO:0000256" key="2">
    <source>
        <dbReference type="ARBA" id="ARBA00023002"/>
    </source>
</evidence>
<evidence type="ECO:0000313" key="7">
    <source>
        <dbReference type="Proteomes" id="UP000298484"/>
    </source>
</evidence>
<evidence type="ECO:0000256" key="1">
    <source>
        <dbReference type="ARBA" id="ARBA00006484"/>
    </source>
</evidence>
<dbReference type="CDD" id="cd05374">
    <property type="entry name" value="17beta-HSD-like_SDR_c"/>
    <property type="match status" value="1"/>
</dbReference>
<accession>A0A4Y9ABV6</accession>
<dbReference type="InterPro" id="IPR036291">
    <property type="entry name" value="NAD(P)-bd_dom_sf"/>
</dbReference>
<evidence type="ECO:0000313" key="6">
    <source>
        <dbReference type="EMBL" id="TFJ93276.1"/>
    </source>
</evidence>
<evidence type="ECO:0000259" key="5">
    <source>
        <dbReference type="SMART" id="SM00822"/>
    </source>
</evidence>
<dbReference type="AlphaFoldDB" id="A0A4Y9ABV6"/>